<keyword evidence="2" id="KW-0695">RNA-directed DNA polymerase</keyword>
<reference evidence="3" key="1">
    <citation type="journal article" date="2019" name="Plant Biotechnol. J.">
        <title>Genome sequencing of the Australian wild diploid species Gossypium australe highlights disease resistance and delayed gland morphogenesis.</title>
        <authorList>
            <person name="Cai Y."/>
            <person name="Cai X."/>
            <person name="Wang Q."/>
            <person name="Wang P."/>
            <person name="Zhang Y."/>
            <person name="Cai C."/>
            <person name="Xu Y."/>
            <person name="Wang K."/>
            <person name="Zhou Z."/>
            <person name="Wang C."/>
            <person name="Geng S."/>
            <person name="Li B."/>
            <person name="Dong Q."/>
            <person name="Hou Y."/>
            <person name="Wang H."/>
            <person name="Ai P."/>
            <person name="Liu Z."/>
            <person name="Yi F."/>
            <person name="Sun M."/>
            <person name="An G."/>
            <person name="Cheng J."/>
            <person name="Zhang Y."/>
            <person name="Shi Q."/>
            <person name="Xie Y."/>
            <person name="Shi X."/>
            <person name="Chang Y."/>
            <person name="Huang F."/>
            <person name="Chen Y."/>
            <person name="Hong S."/>
            <person name="Mi L."/>
            <person name="Sun Q."/>
            <person name="Zhang L."/>
            <person name="Zhou B."/>
            <person name="Peng R."/>
            <person name="Zhang X."/>
            <person name="Liu F."/>
        </authorList>
    </citation>
    <scope>NUCLEOTIDE SEQUENCE [LARGE SCALE GENOMIC DNA]</scope>
    <source>
        <strain evidence="3">cv. PA1801</strain>
    </source>
</reference>
<dbReference type="PANTHER" id="PTHR34072:SF59">
    <property type="entry name" value="CCHC-TYPE INTEGRASE"/>
    <property type="match status" value="1"/>
</dbReference>
<dbReference type="SUPFAM" id="SSF56672">
    <property type="entry name" value="DNA/RNA polymerases"/>
    <property type="match status" value="1"/>
</dbReference>
<keyword evidence="2" id="KW-0808">Transferase</keyword>
<sequence length="184" mass="21293">MLIQPESRKGYVVYSDASHSGLGCVLMQDGKVVSYASRKLKPYRKSLKYLLTQKKLYLRQRHWIGLLKDYVGYHPGKANVIANALSRKSMSKFRAMFARLSLVDDVLCYRGRLCVPSNSELRKSILRERLARLLIVEIVRLYGVLVFIISDWDPHFTSRFWKSPHEALCKGLNFSNAYHAQFYG</sequence>
<keyword evidence="2" id="KW-0548">Nucleotidyltransferase</keyword>
<gene>
    <name evidence="2" type="ORF">EPI10_015746</name>
</gene>
<evidence type="ECO:0000259" key="1">
    <source>
        <dbReference type="Pfam" id="PF17919"/>
    </source>
</evidence>
<dbReference type="Proteomes" id="UP000325315">
    <property type="component" value="Unassembled WGS sequence"/>
</dbReference>
<feature type="domain" description="Reverse transcriptase/retrotransposon-derived protein RNase H-like" evidence="1">
    <location>
        <begin position="2"/>
        <end position="46"/>
    </location>
</feature>
<comment type="caution">
    <text evidence="2">The sequence shown here is derived from an EMBL/GenBank/DDBJ whole genome shotgun (WGS) entry which is preliminary data.</text>
</comment>
<dbReference type="EMBL" id="SMMG02000006">
    <property type="protein sequence ID" value="KAA3470005.1"/>
    <property type="molecule type" value="Genomic_DNA"/>
</dbReference>
<proteinExistence type="predicted"/>
<dbReference type="OrthoDB" id="1738613at2759"/>
<keyword evidence="3" id="KW-1185">Reference proteome</keyword>
<name>A0A5B6VLQ8_9ROSI</name>
<accession>A0A5B6VLQ8</accession>
<dbReference type="InterPro" id="IPR043502">
    <property type="entry name" value="DNA/RNA_pol_sf"/>
</dbReference>
<dbReference type="GO" id="GO:0003964">
    <property type="term" value="F:RNA-directed DNA polymerase activity"/>
    <property type="evidence" value="ECO:0007669"/>
    <property type="project" value="UniProtKB-KW"/>
</dbReference>
<dbReference type="InterPro" id="IPR041577">
    <property type="entry name" value="RT_RNaseH_2"/>
</dbReference>
<dbReference type="PANTHER" id="PTHR34072">
    <property type="entry name" value="ENZYMATIC POLYPROTEIN-RELATED"/>
    <property type="match status" value="1"/>
</dbReference>
<dbReference type="AlphaFoldDB" id="A0A5B6VLQ8"/>
<evidence type="ECO:0000313" key="3">
    <source>
        <dbReference type="Proteomes" id="UP000325315"/>
    </source>
</evidence>
<protein>
    <submittedName>
        <fullName evidence="2">RNA-directed DNA polymerase-like protein</fullName>
    </submittedName>
</protein>
<evidence type="ECO:0000313" key="2">
    <source>
        <dbReference type="EMBL" id="KAA3470005.1"/>
    </source>
</evidence>
<dbReference type="Pfam" id="PF17919">
    <property type="entry name" value="RT_RNaseH_2"/>
    <property type="match status" value="1"/>
</dbReference>
<organism evidence="2 3">
    <name type="scientific">Gossypium australe</name>
    <dbReference type="NCBI Taxonomy" id="47621"/>
    <lineage>
        <taxon>Eukaryota</taxon>
        <taxon>Viridiplantae</taxon>
        <taxon>Streptophyta</taxon>
        <taxon>Embryophyta</taxon>
        <taxon>Tracheophyta</taxon>
        <taxon>Spermatophyta</taxon>
        <taxon>Magnoliopsida</taxon>
        <taxon>eudicotyledons</taxon>
        <taxon>Gunneridae</taxon>
        <taxon>Pentapetalae</taxon>
        <taxon>rosids</taxon>
        <taxon>malvids</taxon>
        <taxon>Malvales</taxon>
        <taxon>Malvaceae</taxon>
        <taxon>Malvoideae</taxon>
        <taxon>Gossypium</taxon>
    </lineage>
</organism>